<keyword evidence="3" id="KW-1185">Reference proteome</keyword>
<dbReference type="AlphaFoldDB" id="A0A6A1Q4M4"/>
<accession>A0A6A1Q4M4</accession>
<protein>
    <submittedName>
        <fullName evidence="2">Uncharacterized protein</fullName>
    </submittedName>
</protein>
<evidence type="ECO:0000256" key="1">
    <source>
        <dbReference type="SAM" id="MobiDB-lite"/>
    </source>
</evidence>
<organism evidence="2 3">
    <name type="scientific">Balaenoptera physalus</name>
    <name type="common">Fin whale</name>
    <name type="synonym">Balaena physalus</name>
    <dbReference type="NCBI Taxonomy" id="9770"/>
    <lineage>
        <taxon>Eukaryota</taxon>
        <taxon>Metazoa</taxon>
        <taxon>Chordata</taxon>
        <taxon>Craniata</taxon>
        <taxon>Vertebrata</taxon>
        <taxon>Euteleostomi</taxon>
        <taxon>Mammalia</taxon>
        <taxon>Eutheria</taxon>
        <taxon>Laurasiatheria</taxon>
        <taxon>Artiodactyla</taxon>
        <taxon>Whippomorpha</taxon>
        <taxon>Cetacea</taxon>
        <taxon>Mysticeti</taxon>
        <taxon>Balaenopteridae</taxon>
        <taxon>Balaenoptera</taxon>
    </lineage>
</organism>
<comment type="caution">
    <text evidence="2">The sequence shown here is derived from an EMBL/GenBank/DDBJ whole genome shotgun (WGS) entry which is preliminary data.</text>
</comment>
<evidence type="ECO:0000313" key="2">
    <source>
        <dbReference type="EMBL" id="KAB0402345.1"/>
    </source>
</evidence>
<name>A0A6A1Q4M4_BALPH</name>
<reference evidence="2 3" key="1">
    <citation type="journal article" date="2019" name="PLoS ONE">
        <title>Genomic analyses reveal an absence of contemporary introgressive admixture between fin whales and blue whales, despite known hybrids.</title>
        <authorList>
            <person name="Westbury M.V."/>
            <person name="Petersen B."/>
            <person name="Lorenzen E.D."/>
        </authorList>
    </citation>
    <scope>NUCLEOTIDE SEQUENCE [LARGE SCALE GENOMIC DNA]</scope>
    <source>
        <strain evidence="2">FinWhale-01</strain>
    </source>
</reference>
<feature type="region of interest" description="Disordered" evidence="1">
    <location>
        <begin position="1"/>
        <end position="23"/>
    </location>
</feature>
<sequence length="23" mass="2454">MAPAKKGGKKKDHSAISEVVSRE</sequence>
<feature type="compositionally biased region" description="Basic residues" evidence="1">
    <location>
        <begin position="1"/>
        <end position="12"/>
    </location>
</feature>
<proteinExistence type="predicted"/>
<evidence type="ECO:0000313" key="3">
    <source>
        <dbReference type="Proteomes" id="UP000437017"/>
    </source>
</evidence>
<dbReference type="Proteomes" id="UP000437017">
    <property type="component" value="Unassembled WGS sequence"/>
</dbReference>
<gene>
    <name evidence="2" type="ORF">E2I00_007004</name>
</gene>
<dbReference type="EMBL" id="SGJD01001013">
    <property type="protein sequence ID" value="KAB0402345.1"/>
    <property type="molecule type" value="Genomic_DNA"/>
</dbReference>